<dbReference type="EMBL" id="JARAOO010000004">
    <property type="protein sequence ID" value="KAJ7970684.1"/>
    <property type="molecule type" value="Genomic_DNA"/>
</dbReference>
<evidence type="ECO:0000256" key="2">
    <source>
        <dbReference type="ARBA" id="ARBA00022737"/>
    </source>
</evidence>
<dbReference type="Pfam" id="PF12796">
    <property type="entry name" value="Ank_2"/>
    <property type="match status" value="3"/>
</dbReference>
<organism evidence="5 6">
    <name type="scientific">Quillaja saponaria</name>
    <name type="common">Soap bark tree</name>
    <dbReference type="NCBI Taxonomy" id="32244"/>
    <lineage>
        <taxon>Eukaryota</taxon>
        <taxon>Viridiplantae</taxon>
        <taxon>Streptophyta</taxon>
        <taxon>Embryophyta</taxon>
        <taxon>Tracheophyta</taxon>
        <taxon>Spermatophyta</taxon>
        <taxon>Magnoliopsida</taxon>
        <taxon>eudicotyledons</taxon>
        <taxon>Gunneridae</taxon>
        <taxon>Pentapetalae</taxon>
        <taxon>rosids</taxon>
        <taxon>fabids</taxon>
        <taxon>Fabales</taxon>
        <taxon>Quillajaceae</taxon>
        <taxon>Quillaja</taxon>
    </lineage>
</organism>
<sequence>MRLRAWSCDMTTVEECRVGAGLGEPYAITWCAVEYFETSGAILRMLLQHLSPNNPRHGRTLLHHAILCGNTEAVRVLLECGADVESPVKTTRETEFCPIHMASRLGLSSILQCLINFGCNLNSKIDSGETALMISAKYKHKKCLQVLTMAGADFGLVNVASQSASSIAGSNRWSLGFQQSVLDVIRCGKIPRSSNISVFCPLVFAAHAGDTEALKAVIGSGEFNLDDQDDSGFSMIMITAFMGHIEAFRLLVYAGAGAKLCNKSGQNAITLSESNHNCNLFEKVFLEFALEKGNHNAGGGGGFYALRCAARCGDSDAVKLLTSKGYDINVPDGEGYTPLMLAAREGHGSVCELLISHGAHCSAKNARGETTLLLARKFGVSKNDAERVILDELARKLVLGGAYVQKHTKGGKGSPNGKEIRMVGLAGVLWWGKWSRRNVLYREAELGPSLAFCRHRRNKGDADEIGVFRVVTTKNKEVLFLCNGGFEVAKLWVA</sequence>
<evidence type="ECO:0000313" key="6">
    <source>
        <dbReference type="Proteomes" id="UP001163823"/>
    </source>
</evidence>
<accession>A0AAD7M651</accession>
<dbReference type="PROSITE" id="PS50088">
    <property type="entry name" value="ANK_REPEAT"/>
    <property type="match status" value="4"/>
</dbReference>
<keyword evidence="6" id="KW-1185">Reference proteome</keyword>
<evidence type="ECO:0000256" key="3">
    <source>
        <dbReference type="ARBA" id="ARBA00023043"/>
    </source>
</evidence>
<dbReference type="InterPro" id="IPR002110">
    <property type="entry name" value="Ankyrin_rpt"/>
</dbReference>
<evidence type="ECO:0000256" key="1">
    <source>
        <dbReference type="ARBA" id="ARBA00004413"/>
    </source>
</evidence>
<feature type="repeat" description="ANK" evidence="4">
    <location>
        <begin position="301"/>
        <end position="333"/>
    </location>
</feature>
<dbReference type="GO" id="GO:0005886">
    <property type="term" value="C:plasma membrane"/>
    <property type="evidence" value="ECO:0007669"/>
    <property type="project" value="UniProtKB-SubCell"/>
</dbReference>
<dbReference type="KEGG" id="qsa:O6P43_008826"/>
<dbReference type="Proteomes" id="UP001163823">
    <property type="component" value="Chromosome 4"/>
</dbReference>
<feature type="repeat" description="ANK" evidence="4">
    <location>
        <begin position="57"/>
        <end position="89"/>
    </location>
</feature>
<comment type="caution">
    <text evidence="5">The sequence shown here is derived from an EMBL/GenBank/DDBJ whole genome shotgun (WGS) entry which is preliminary data.</text>
</comment>
<dbReference type="SMART" id="SM00248">
    <property type="entry name" value="ANK"/>
    <property type="match status" value="6"/>
</dbReference>
<feature type="repeat" description="ANK" evidence="4">
    <location>
        <begin position="334"/>
        <end position="366"/>
    </location>
</feature>
<proteinExistence type="predicted"/>
<gene>
    <name evidence="5" type="ORF">O6P43_008826</name>
</gene>
<dbReference type="SUPFAM" id="SSF48403">
    <property type="entry name" value="Ankyrin repeat"/>
    <property type="match status" value="1"/>
</dbReference>
<dbReference type="AlphaFoldDB" id="A0AAD7M651"/>
<comment type="subcellular location">
    <subcellularLocation>
        <location evidence="1">Cell membrane</location>
        <topology evidence="1">Peripheral membrane protein</topology>
        <orientation evidence="1">Cytoplasmic side</orientation>
    </subcellularLocation>
</comment>
<evidence type="ECO:0000256" key="4">
    <source>
        <dbReference type="PROSITE-ProRule" id="PRU00023"/>
    </source>
</evidence>
<keyword evidence="2" id="KW-0677">Repeat</keyword>
<reference evidence="5" key="1">
    <citation type="journal article" date="2023" name="Science">
        <title>Elucidation of the pathway for biosynthesis of saponin adjuvants from the soapbark tree.</title>
        <authorList>
            <person name="Reed J."/>
            <person name="Orme A."/>
            <person name="El-Demerdash A."/>
            <person name="Owen C."/>
            <person name="Martin L.B.B."/>
            <person name="Misra R.C."/>
            <person name="Kikuchi S."/>
            <person name="Rejzek M."/>
            <person name="Martin A.C."/>
            <person name="Harkess A."/>
            <person name="Leebens-Mack J."/>
            <person name="Louveau T."/>
            <person name="Stephenson M.J."/>
            <person name="Osbourn A."/>
        </authorList>
    </citation>
    <scope>NUCLEOTIDE SEQUENCE</scope>
    <source>
        <strain evidence="5">S10</strain>
    </source>
</reference>
<evidence type="ECO:0000313" key="5">
    <source>
        <dbReference type="EMBL" id="KAJ7970684.1"/>
    </source>
</evidence>
<dbReference type="InterPro" id="IPR036770">
    <property type="entry name" value="Ankyrin_rpt-contain_sf"/>
</dbReference>
<feature type="repeat" description="ANK" evidence="4">
    <location>
        <begin position="127"/>
        <end position="159"/>
    </location>
</feature>
<name>A0AAD7M651_QUISA</name>
<keyword evidence="3 4" id="KW-0040">ANK repeat</keyword>
<dbReference type="InterPro" id="IPR051165">
    <property type="entry name" value="Multifunctional_ANK_Repeat"/>
</dbReference>
<dbReference type="Gene3D" id="1.25.40.20">
    <property type="entry name" value="Ankyrin repeat-containing domain"/>
    <property type="match status" value="3"/>
</dbReference>
<dbReference type="PANTHER" id="PTHR24123:SF139">
    <property type="entry name" value="ANKYRIN"/>
    <property type="match status" value="1"/>
</dbReference>
<dbReference type="PROSITE" id="PS50297">
    <property type="entry name" value="ANK_REP_REGION"/>
    <property type="match status" value="2"/>
</dbReference>
<dbReference type="PANTHER" id="PTHR24123">
    <property type="entry name" value="ANKYRIN REPEAT-CONTAINING"/>
    <property type="match status" value="1"/>
</dbReference>
<protein>
    <submittedName>
        <fullName evidence="5">Ankyrin-3</fullName>
    </submittedName>
</protein>